<feature type="binding site" evidence="2">
    <location>
        <position position="40"/>
    </location>
    <ligand>
        <name>Fe cation</name>
        <dbReference type="ChEBI" id="CHEBI:24875"/>
        <label>1</label>
    </ligand>
</feature>
<dbReference type="InterPro" id="IPR005235">
    <property type="entry name" value="YmdB-like"/>
</dbReference>
<dbReference type="SUPFAM" id="SSF56300">
    <property type="entry name" value="Metallo-dependent phosphatases"/>
    <property type="match status" value="1"/>
</dbReference>
<evidence type="ECO:0000313" key="4">
    <source>
        <dbReference type="Proteomes" id="UP000478417"/>
    </source>
</evidence>
<keyword evidence="2" id="KW-0479">Metal-binding</keyword>
<dbReference type="PIRSF" id="PIRSF004789">
    <property type="entry name" value="DR1281"/>
    <property type="match status" value="1"/>
</dbReference>
<dbReference type="Proteomes" id="UP000478417">
    <property type="component" value="Unassembled WGS sequence"/>
</dbReference>
<feature type="binding site" evidence="2">
    <location>
        <position position="40"/>
    </location>
    <ligand>
        <name>Fe cation</name>
        <dbReference type="ChEBI" id="CHEBI:24875"/>
        <label>2</label>
    </ligand>
</feature>
<feature type="binding site" evidence="2">
    <location>
        <position position="179"/>
    </location>
    <ligand>
        <name>Fe cation</name>
        <dbReference type="ChEBI" id="CHEBI:24875"/>
        <label>1</label>
    </ligand>
</feature>
<sequence>MARILFLGDIVGRAGRTAVQTHLAEIREAEQLDLVVVNGENAAGGSGITVTIAEELHAAGVDGITLGDHCWDQRGFDKEIGSIPYMSRPFNLLGGSPGADHLILETDGFRLGVVTVLGTQMMKISADAGFPRILPRLEELRKQCDAVLVEMHAETTSEKMAMGWYLDGRVAAVIGTHTHIPTADARILPRGTGYLTDAGMSGPYDSILGRDIAPILGRFLDGLPRKFTVAEANVQLCGVIFEAEKGKRGCQSFTPYKFVVPQGG</sequence>
<dbReference type="Pfam" id="PF13277">
    <property type="entry name" value="YmdB"/>
    <property type="match status" value="1"/>
</dbReference>
<dbReference type="InterPro" id="IPR029052">
    <property type="entry name" value="Metallo-depent_PP-like"/>
</dbReference>
<organism evidence="3 4">
    <name type="scientific">Oceanipulchritudo coccoides</name>
    <dbReference type="NCBI Taxonomy" id="2706888"/>
    <lineage>
        <taxon>Bacteria</taxon>
        <taxon>Pseudomonadati</taxon>
        <taxon>Verrucomicrobiota</taxon>
        <taxon>Opitutia</taxon>
        <taxon>Puniceicoccales</taxon>
        <taxon>Oceanipulchritudinaceae</taxon>
        <taxon>Oceanipulchritudo</taxon>
    </lineage>
</organism>
<feature type="binding site" evidence="2">
    <location>
        <position position="41"/>
    </location>
    <ligand>
        <name>Fe cation</name>
        <dbReference type="ChEBI" id="CHEBI:24875"/>
        <label>1</label>
    </ligand>
</feature>
<feature type="binding site" evidence="2">
    <location>
        <position position="177"/>
    </location>
    <ligand>
        <name>Fe cation</name>
        <dbReference type="ChEBI" id="CHEBI:24875"/>
        <label>2</label>
    </ligand>
</feature>
<protein>
    <submittedName>
        <fullName evidence="3">YmdB family metallophosphoesterase</fullName>
    </submittedName>
</protein>
<gene>
    <name evidence="3" type="ORF">G0Q06_01025</name>
</gene>
<feature type="binding site" evidence="2">
    <location>
        <position position="152"/>
    </location>
    <ligand>
        <name>Fe cation</name>
        <dbReference type="ChEBI" id="CHEBI:24875"/>
        <label>2</label>
    </ligand>
</feature>
<reference evidence="3 4" key="1">
    <citation type="submission" date="2020-02" db="EMBL/GenBank/DDBJ databases">
        <title>Albibacoteraceae fam. nov., the first described family within the subdivision 4 Verrucomicrobia.</title>
        <authorList>
            <person name="Xi F."/>
        </authorList>
    </citation>
    <scope>NUCLEOTIDE SEQUENCE [LARGE SCALE GENOMIC DNA]</scope>
    <source>
        <strain evidence="3 4">CK1056</strain>
    </source>
</reference>
<name>A0A6B2LYM0_9BACT</name>
<keyword evidence="4" id="KW-1185">Reference proteome</keyword>
<dbReference type="PANTHER" id="PTHR36303:SF1">
    <property type="entry name" value="2',3'-CYCLIC-NUCLEOTIDE 2'-PHOSPHODIESTERASE"/>
    <property type="match status" value="1"/>
</dbReference>
<dbReference type="EMBL" id="JAAGNX010000001">
    <property type="protein sequence ID" value="NDV61024.1"/>
    <property type="molecule type" value="Genomic_DNA"/>
</dbReference>
<evidence type="ECO:0000256" key="2">
    <source>
        <dbReference type="PIRSR" id="PIRSR004789-51"/>
    </source>
</evidence>
<dbReference type="GO" id="GO:0046872">
    <property type="term" value="F:metal ion binding"/>
    <property type="evidence" value="ECO:0007669"/>
    <property type="project" value="UniProtKB-KW"/>
</dbReference>
<dbReference type="AlphaFoldDB" id="A0A6B2LYM0"/>
<accession>A0A6B2LYM0</accession>
<feature type="binding site" evidence="2">
    <location>
        <position position="9"/>
    </location>
    <ligand>
        <name>Fe cation</name>
        <dbReference type="ChEBI" id="CHEBI:24875"/>
        <label>1</label>
    </ligand>
</feature>
<evidence type="ECO:0000256" key="1">
    <source>
        <dbReference type="PIRSR" id="PIRSR004789-50"/>
    </source>
</evidence>
<dbReference type="RefSeq" id="WP_163961570.1">
    <property type="nucleotide sequence ID" value="NZ_JAAGNX010000001.1"/>
</dbReference>
<dbReference type="GO" id="GO:0004113">
    <property type="term" value="F:2',3'-cyclic-nucleotide 3'-phosphodiesterase activity"/>
    <property type="evidence" value="ECO:0007669"/>
    <property type="project" value="TreeGrafter"/>
</dbReference>
<comment type="caution">
    <text evidence="3">The sequence shown here is derived from an EMBL/GenBank/DDBJ whole genome shotgun (WGS) entry which is preliminary data.</text>
</comment>
<evidence type="ECO:0000313" key="3">
    <source>
        <dbReference type="EMBL" id="NDV61024.1"/>
    </source>
</evidence>
<dbReference type="PANTHER" id="PTHR36303">
    <property type="entry name" value="2',3'-CYCLIC-NUCLEOTIDE 2'-PHOSPHODIESTERASE"/>
    <property type="match status" value="1"/>
</dbReference>
<feature type="active site" description="Proton donor" evidence="1">
    <location>
        <position position="69"/>
    </location>
</feature>
<proteinExistence type="predicted"/>
<dbReference type="Gene3D" id="3.60.21.10">
    <property type="match status" value="1"/>
</dbReference>
<feature type="binding site" evidence="2">
    <location>
        <position position="68"/>
    </location>
    <ligand>
        <name>Fe cation</name>
        <dbReference type="ChEBI" id="CHEBI:24875"/>
        <label>2</label>
    </ligand>
</feature>